<proteinExistence type="predicted"/>
<dbReference type="Proteomes" id="UP000503349">
    <property type="component" value="Chromosome 13"/>
</dbReference>
<organism evidence="1 2">
    <name type="scientific">Channa argus</name>
    <name type="common">Northern snakehead</name>
    <name type="synonym">Ophicephalus argus</name>
    <dbReference type="NCBI Taxonomy" id="215402"/>
    <lineage>
        <taxon>Eukaryota</taxon>
        <taxon>Metazoa</taxon>
        <taxon>Chordata</taxon>
        <taxon>Craniata</taxon>
        <taxon>Vertebrata</taxon>
        <taxon>Euteleostomi</taxon>
        <taxon>Actinopterygii</taxon>
        <taxon>Neopterygii</taxon>
        <taxon>Teleostei</taxon>
        <taxon>Neoteleostei</taxon>
        <taxon>Acanthomorphata</taxon>
        <taxon>Anabantaria</taxon>
        <taxon>Anabantiformes</taxon>
        <taxon>Channoidei</taxon>
        <taxon>Channidae</taxon>
        <taxon>Channa</taxon>
    </lineage>
</organism>
<accession>A0A6G1Q519</accession>
<reference evidence="2" key="2">
    <citation type="submission" date="2019-02" db="EMBL/GenBank/DDBJ databases">
        <title>Opniocepnalus argus Var Kimnra genome.</title>
        <authorList>
            <person name="Zhou C."/>
            <person name="Xiao S."/>
        </authorList>
    </citation>
    <scope>NUCLEOTIDE SEQUENCE [LARGE SCALE GENOMIC DNA]</scope>
</reference>
<dbReference type="EMBL" id="CM015724">
    <property type="protein sequence ID" value="KAF3697539.1"/>
    <property type="molecule type" value="Genomic_DNA"/>
</dbReference>
<evidence type="ECO:0000313" key="2">
    <source>
        <dbReference type="Proteomes" id="UP000503349"/>
    </source>
</evidence>
<keyword evidence="2" id="KW-1185">Reference proteome</keyword>
<name>A0A6G1Q519_CHAAH</name>
<gene>
    <name evidence="1" type="ORF">EXN66_Car013219</name>
</gene>
<sequence>MAAGQKDDERKNNRLRQFRNGEAEIKGFEYVRSTVDVSDTFLTSESHKPKHQQLIDLRPSVHIESIELSAKVESEWQTWNTKCQCRCTDILEAHRVSELRLCENKEQPEKLKEMSVLAHSWLALYPCQHKPGLYSGCRVFDILHQLLAKPQLQRGGEVEGEEERKIVTIHLLDEECMQSRLKKQRVTTVEGLSTGVFLNTTAIGCCGLCDLTKVILILTKYYHADSTKVLESSLWRLKLTYLCFPCLQQSRASKLRSTSTAIREMGSDSTGRCESPNCDSGYSCKILRFITSLDVTYVRLQALVLMLRQTFLASSVKKLVLPDQRLHGEKVGNAHAFKQAHTHQQTRPKLSLAYFHVQSEQQETGTNPLVDTCSTLTRPLTGSSPLWYVSSGKQQTASIMK</sequence>
<evidence type="ECO:0000313" key="1">
    <source>
        <dbReference type="EMBL" id="KAF3697539.1"/>
    </source>
</evidence>
<reference evidence="1 2" key="1">
    <citation type="submission" date="2019-02" db="EMBL/GenBank/DDBJ databases">
        <title>Opniocepnalus argus genome.</title>
        <authorList>
            <person name="Zhou C."/>
            <person name="Xiao S."/>
        </authorList>
    </citation>
    <scope>NUCLEOTIDE SEQUENCE [LARGE SCALE GENOMIC DNA]</scope>
    <source>
        <strain evidence="1">OARG1902GOOAL</strain>
        <tissue evidence="1">Muscle</tissue>
    </source>
</reference>
<dbReference type="AlphaFoldDB" id="A0A6G1Q519"/>
<protein>
    <submittedName>
        <fullName evidence="1">Uncharacterized protein</fullName>
    </submittedName>
</protein>